<gene>
    <name evidence="1" type="ORF">GW534_01625</name>
</gene>
<evidence type="ECO:0000313" key="2">
    <source>
        <dbReference type="Proteomes" id="UP000743899"/>
    </source>
</evidence>
<proteinExistence type="predicted"/>
<reference evidence="1 2" key="1">
    <citation type="submission" date="2020-01" db="EMBL/GenBank/DDBJ databases">
        <title>A novel Bacillus sp. from Pasinler.</title>
        <authorList>
            <person name="Adiguzel A."/>
            <person name="Ay H."/>
            <person name="Baltaci M.O."/>
        </authorList>
    </citation>
    <scope>NUCLEOTIDE SEQUENCE [LARGE SCALE GENOMIC DNA]</scope>
    <source>
        <strain evidence="1 2">P1</strain>
    </source>
</reference>
<protein>
    <submittedName>
        <fullName evidence="1">Uncharacterized protein</fullName>
    </submittedName>
</protein>
<comment type="caution">
    <text evidence="1">The sequence shown here is derived from an EMBL/GenBank/DDBJ whole genome shotgun (WGS) entry which is preliminary data.</text>
</comment>
<dbReference type="InterPro" id="IPR025619">
    <property type="entry name" value="YlzJ"/>
</dbReference>
<dbReference type="RefSeq" id="WP_161919307.1">
    <property type="nucleotide sequence ID" value="NZ_JAACYS010000004.1"/>
</dbReference>
<dbReference type="EMBL" id="JAACYS010000004">
    <property type="protein sequence ID" value="NCU16473.1"/>
    <property type="molecule type" value="Genomic_DNA"/>
</dbReference>
<keyword evidence="2" id="KW-1185">Reference proteome</keyword>
<sequence length="71" mass="8044">MILHTIVPGELIFQSAEVSEETSEQIFMYAGIPVAAQPLNNEVWQVTKIMSTNPNHFLHSDIYPGATLRMW</sequence>
<name>A0ABW9ZZ76_9BACI</name>
<dbReference type="Proteomes" id="UP000743899">
    <property type="component" value="Unassembled WGS sequence"/>
</dbReference>
<evidence type="ECO:0000313" key="1">
    <source>
        <dbReference type="EMBL" id="NCU16473.1"/>
    </source>
</evidence>
<dbReference type="Pfam" id="PF14035">
    <property type="entry name" value="YlzJ"/>
    <property type="match status" value="1"/>
</dbReference>
<accession>A0ABW9ZZ76</accession>
<organism evidence="1 2">
    <name type="scientific">Pallidibacillus pasinlerensis</name>
    <dbReference type="NCBI Taxonomy" id="2703818"/>
    <lineage>
        <taxon>Bacteria</taxon>
        <taxon>Bacillati</taxon>
        <taxon>Bacillota</taxon>
        <taxon>Bacilli</taxon>
        <taxon>Bacillales</taxon>
        <taxon>Bacillaceae</taxon>
        <taxon>Pallidibacillus</taxon>
    </lineage>
</organism>